<dbReference type="Proteomes" id="UP001214854">
    <property type="component" value="Unassembled WGS sequence"/>
</dbReference>
<keyword evidence="3" id="KW-1185">Reference proteome</keyword>
<gene>
    <name evidence="2" type="ORF">PQU92_08355</name>
</gene>
<evidence type="ECO:0000256" key="1">
    <source>
        <dbReference type="ARBA" id="ARBA00006799"/>
    </source>
</evidence>
<dbReference type="InterPro" id="IPR006430">
    <property type="entry name" value="Phage_portal_PBSX"/>
</dbReference>
<protein>
    <submittedName>
        <fullName evidence="2">Phage portal protein</fullName>
    </submittedName>
</protein>
<sequence length="343" mass="38247">MTQTVPVAVTTEARSTGNKIRAFAFGDAEPVLDGGRFLNLIEVWHNGRYYEPPVNPRTLSKAMNLSPHHRSAIALKVNLLVKYFVEHPVLSAEAFERFVLDYLVQGNAYLEAILSRSGAVAQLEPSLAQNTRVGLTAGSYWWIDDKWQEHEYAAGRVLHLRQYDTAQEIYGLPEYLSAFQSMLLNEAATLFRRRYYLNGAHAGFILYINDEGIDDTSIDAIEQSMKDAKGVGNFKNMFIHSPKGKDKGVQILPISEVAAKDEFLGIKNTSRDDILAGWRTPPQLMGVVPANAGGFGDVEKASDIFFENEIVPLQRKFRSAINRFAGREIVVFEPRPKPAGAKA</sequence>
<dbReference type="EMBL" id="JAQQKX010000005">
    <property type="protein sequence ID" value="MDC7683286.1"/>
    <property type="molecule type" value="Genomic_DNA"/>
</dbReference>
<dbReference type="NCBIfam" id="TIGR01540">
    <property type="entry name" value="portal_PBSX"/>
    <property type="match status" value="1"/>
</dbReference>
<name>A0ABT5HV23_9CAUL</name>
<proteinExistence type="inferred from homology"/>
<reference evidence="2 3" key="1">
    <citation type="submission" date="2023-01" db="EMBL/GenBank/DDBJ databases">
        <title>Novel species of the genus Asticcacaulis isolated from rivers.</title>
        <authorList>
            <person name="Lu H."/>
        </authorList>
    </citation>
    <scope>NUCLEOTIDE SEQUENCE [LARGE SCALE GENOMIC DNA]</scope>
    <source>
        <strain evidence="2 3">BYS171W</strain>
    </source>
</reference>
<dbReference type="Pfam" id="PF04860">
    <property type="entry name" value="Phage_portal"/>
    <property type="match status" value="1"/>
</dbReference>
<organism evidence="2 3">
    <name type="scientific">Asticcacaulis aquaticus</name>
    <dbReference type="NCBI Taxonomy" id="2984212"/>
    <lineage>
        <taxon>Bacteria</taxon>
        <taxon>Pseudomonadati</taxon>
        <taxon>Pseudomonadota</taxon>
        <taxon>Alphaproteobacteria</taxon>
        <taxon>Caulobacterales</taxon>
        <taxon>Caulobacteraceae</taxon>
        <taxon>Asticcacaulis</taxon>
    </lineage>
</organism>
<comment type="similarity">
    <text evidence="1">Belongs to the phage portal family. PBSX subfamily.</text>
</comment>
<evidence type="ECO:0000313" key="3">
    <source>
        <dbReference type="Proteomes" id="UP001214854"/>
    </source>
</evidence>
<dbReference type="InterPro" id="IPR006944">
    <property type="entry name" value="Phage/GTA_portal"/>
</dbReference>
<accession>A0ABT5HV23</accession>
<dbReference type="RefSeq" id="WP_272747760.1">
    <property type="nucleotide sequence ID" value="NZ_JAQQKX010000005.1"/>
</dbReference>
<comment type="caution">
    <text evidence="2">The sequence shown here is derived from an EMBL/GenBank/DDBJ whole genome shotgun (WGS) entry which is preliminary data.</text>
</comment>
<evidence type="ECO:0000313" key="2">
    <source>
        <dbReference type="EMBL" id="MDC7683286.1"/>
    </source>
</evidence>